<evidence type="ECO:0000256" key="6">
    <source>
        <dbReference type="SAM" id="Phobius"/>
    </source>
</evidence>
<feature type="transmembrane region" description="Helical" evidence="6">
    <location>
        <begin position="415"/>
        <end position="434"/>
    </location>
</feature>
<dbReference type="EMBL" id="CP011058">
    <property type="protein sequence ID" value="AJY75197.1"/>
    <property type="molecule type" value="Genomic_DNA"/>
</dbReference>
<feature type="transmembrane region" description="Helical" evidence="6">
    <location>
        <begin position="343"/>
        <end position="366"/>
    </location>
</feature>
<evidence type="ECO:0000256" key="2">
    <source>
        <dbReference type="ARBA" id="ARBA00022475"/>
    </source>
</evidence>
<dbReference type="InterPro" id="IPR002293">
    <property type="entry name" value="AA/rel_permease1"/>
</dbReference>
<keyword evidence="2" id="KW-1003">Cell membrane</keyword>
<dbReference type="PATRIC" id="fig|1126833.4.peg.2673"/>
<reference evidence="8" key="2">
    <citation type="submission" date="2015-03" db="EMBL/GenBank/DDBJ databases">
        <title>Genome sequence of Paenibacillus beijingensis strain DSM 24997T.</title>
        <authorList>
            <person name="Kwak Y."/>
            <person name="Shin J.-H."/>
        </authorList>
    </citation>
    <scope>NUCLEOTIDE SEQUENCE [LARGE SCALE GENOMIC DNA]</scope>
    <source>
        <strain evidence="8">DSM 24997</strain>
    </source>
</reference>
<comment type="subcellular location">
    <subcellularLocation>
        <location evidence="1">Cell membrane</location>
        <topology evidence="1">Multi-pass membrane protein</topology>
    </subcellularLocation>
</comment>
<evidence type="ECO:0000256" key="1">
    <source>
        <dbReference type="ARBA" id="ARBA00004651"/>
    </source>
</evidence>
<feature type="transmembrane region" description="Helical" evidence="6">
    <location>
        <begin position="221"/>
        <end position="247"/>
    </location>
</feature>
<dbReference type="HOGENOM" id="CLU_007946_5_0_9"/>
<evidence type="ECO:0000313" key="7">
    <source>
        <dbReference type="EMBL" id="AJY75197.1"/>
    </source>
</evidence>
<evidence type="ECO:0000256" key="3">
    <source>
        <dbReference type="ARBA" id="ARBA00022692"/>
    </source>
</evidence>
<dbReference type="NCBIfam" id="TIGR00908">
    <property type="entry name" value="2A0305"/>
    <property type="match status" value="1"/>
</dbReference>
<feature type="transmembrane region" description="Helical" evidence="6">
    <location>
        <begin position="378"/>
        <end position="403"/>
    </location>
</feature>
<organism evidence="7 8">
    <name type="scientific">Paenibacillus beijingensis</name>
    <dbReference type="NCBI Taxonomy" id="1126833"/>
    <lineage>
        <taxon>Bacteria</taxon>
        <taxon>Bacillati</taxon>
        <taxon>Bacillota</taxon>
        <taxon>Bacilli</taxon>
        <taxon>Bacillales</taxon>
        <taxon>Paenibacillaceae</taxon>
        <taxon>Paenibacillus</taxon>
    </lineage>
</organism>
<gene>
    <name evidence="7" type="ORF">VN24_12195</name>
</gene>
<dbReference type="Proteomes" id="UP000032633">
    <property type="component" value="Chromosome"/>
</dbReference>
<feature type="transmembrane region" description="Helical" evidence="6">
    <location>
        <begin position="111"/>
        <end position="136"/>
    </location>
</feature>
<dbReference type="PANTHER" id="PTHR42770">
    <property type="entry name" value="AMINO ACID TRANSPORTER-RELATED"/>
    <property type="match status" value="1"/>
</dbReference>
<accession>A0A0D5NJN7</accession>
<keyword evidence="3 6" id="KW-0812">Transmembrane</keyword>
<evidence type="ECO:0000256" key="4">
    <source>
        <dbReference type="ARBA" id="ARBA00022989"/>
    </source>
</evidence>
<evidence type="ECO:0000256" key="5">
    <source>
        <dbReference type="ARBA" id="ARBA00023136"/>
    </source>
</evidence>
<feature type="transmembrane region" description="Helical" evidence="6">
    <location>
        <begin position="40"/>
        <end position="64"/>
    </location>
</feature>
<dbReference type="PIRSF" id="PIRSF006060">
    <property type="entry name" value="AA_transporter"/>
    <property type="match status" value="1"/>
</dbReference>
<keyword evidence="5 6" id="KW-0472">Membrane</keyword>
<feature type="transmembrane region" description="Helical" evidence="6">
    <location>
        <begin position="318"/>
        <end position="337"/>
    </location>
</feature>
<dbReference type="Pfam" id="PF13520">
    <property type="entry name" value="AA_permease_2"/>
    <property type="match status" value="1"/>
</dbReference>
<dbReference type="KEGG" id="pbj:VN24_12195"/>
<feature type="transmembrane region" description="Helical" evidence="6">
    <location>
        <begin position="143"/>
        <end position="165"/>
    </location>
</feature>
<dbReference type="Gene3D" id="1.20.1740.10">
    <property type="entry name" value="Amino acid/polyamine transporter I"/>
    <property type="match status" value="1"/>
</dbReference>
<dbReference type="GO" id="GO:0005886">
    <property type="term" value="C:plasma membrane"/>
    <property type="evidence" value="ECO:0007669"/>
    <property type="project" value="UniProtKB-SubCell"/>
</dbReference>
<keyword evidence="4 6" id="KW-1133">Transmembrane helix</keyword>
<dbReference type="PANTHER" id="PTHR42770:SF7">
    <property type="entry name" value="MEMBRANE PROTEIN"/>
    <property type="match status" value="1"/>
</dbReference>
<protein>
    <submittedName>
        <fullName evidence="7">Ethanolamin permease</fullName>
    </submittedName>
</protein>
<feature type="transmembrane region" description="Helical" evidence="6">
    <location>
        <begin position="12"/>
        <end position="34"/>
    </location>
</feature>
<dbReference type="OrthoDB" id="9762947at2"/>
<keyword evidence="8" id="KW-1185">Reference proteome</keyword>
<dbReference type="InterPro" id="IPR004757">
    <property type="entry name" value="EtNH_permease"/>
</dbReference>
<dbReference type="AlphaFoldDB" id="A0A0D5NJN7"/>
<reference evidence="7 8" key="1">
    <citation type="journal article" date="2015" name="J. Biotechnol.">
        <title>Complete genome sequence of Paenibacillus beijingensis 7188(T) (=DSM 24997(T)), a novel rhizobacterium from jujube garden soil.</title>
        <authorList>
            <person name="Kwak Y."/>
            <person name="Shin J.H."/>
        </authorList>
    </citation>
    <scope>NUCLEOTIDE SEQUENCE [LARGE SCALE GENOMIC DNA]</scope>
    <source>
        <strain evidence="7 8">DSM 24997</strain>
    </source>
</reference>
<dbReference type="InterPro" id="IPR050367">
    <property type="entry name" value="APC_superfamily"/>
</dbReference>
<feature type="transmembrane region" description="Helical" evidence="6">
    <location>
        <begin position="85"/>
        <end position="105"/>
    </location>
</feature>
<evidence type="ECO:0000313" key="8">
    <source>
        <dbReference type="Proteomes" id="UP000032633"/>
    </source>
</evidence>
<sequence length="457" mass="48175">MENQGLHKTLKPVHLWAIAVGMVISGQYFGWNYGFSEGGIIGMAIASLLVTVFFACFIFSYAELSTSIPHAGGPSEYAARAMGPFGGFMTGIACLMEFVFAPPAIAVSTGAYVHFLIPAANTVYVTTGVFILFILVNMVGMKGAALIELIATVAALAGLALFYGAGLPHVTMDNLFNENAFTGGASGVLAAIPFAIWFFLAIEGGAMAAEEVRNPKRDIPIGFITGILTLAAATVLTLLVTAGLGGGNGKPADYPLPQALSSVYGEGSWVTIAVTIIGLFGLIASLHGIIIGYSRQTYALSRAGYFPKFLSRLNKQGIPVWGLILPGAIGVICAGSASFANALILLSVFGAVLMYVLSMISLFILRSKEPSLERPFRVSFPIVPAIALVLGLLFLYCVIRYSLITTDLPLFGTAMPLWTIVVAIYAIGIVYFLVKGRKAVSTQRTAEPNLAAGAQTE</sequence>
<feature type="transmembrane region" description="Helical" evidence="6">
    <location>
        <begin position="185"/>
        <end position="209"/>
    </location>
</feature>
<name>A0A0D5NJN7_9BACL</name>
<dbReference type="STRING" id="1126833.VN24_12195"/>
<feature type="transmembrane region" description="Helical" evidence="6">
    <location>
        <begin position="267"/>
        <end position="293"/>
    </location>
</feature>
<dbReference type="GO" id="GO:0022857">
    <property type="term" value="F:transmembrane transporter activity"/>
    <property type="evidence" value="ECO:0007669"/>
    <property type="project" value="InterPro"/>
</dbReference>
<proteinExistence type="predicted"/>
<dbReference type="RefSeq" id="WP_045670630.1">
    <property type="nucleotide sequence ID" value="NZ_CP011058.1"/>
</dbReference>